<feature type="region of interest" description="Disordered" evidence="8">
    <location>
        <begin position="24"/>
        <end position="45"/>
    </location>
</feature>
<reference evidence="11" key="2">
    <citation type="submission" date="2013-10" db="EMBL/GenBank/DDBJ databases">
        <authorList>
            <person name="Aslett M."/>
        </authorList>
    </citation>
    <scope>NUCLEOTIDE SEQUENCE [LARGE SCALE GENOMIC DNA]</scope>
    <source>
        <strain evidence="11">Houghton</strain>
    </source>
</reference>
<dbReference type="InterPro" id="IPR008972">
    <property type="entry name" value="Cupredoxin"/>
</dbReference>
<comment type="subcellular location">
    <subcellularLocation>
        <location evidence="2">Membrane</location>
    </subcellularLocation>
</comment>
<dbReference type="InterPro" id="IPR002429">
    <property type="entry name" value="CcO_II-like_C"/>
</dbReference>
<evidence type="ECO:0000256" key="5">
    <source>
        <dbReference type="ARBA" id="ARBA00022982"/>
    </source>
</evidence>
<dbReference type="EMBL" id="HG713459">
    <property type="protein sequence ID" value="CDJ53979.1"/>
    <property type="molecule type" value="Genomic_DNA"/>
</dbReference>
<reference evidence="11" key="1">
    <citation type="submission" date="2013-10" db="EMBL/GenBank/DDBJ databases">
        <title>Genomic analysis of the causative agents of coccidiosis in chickens.</title>
        <authorList>
            <person name="Reid A.J."/>
            <person name="Blake D."/>
            <person name="Billington K."/>
            <person name="Browne H."/>
            <person name="Dunn M."/>
            <person name="Hung S."/>
            <person name="Kawahara F."/>
            <person name="Miranda-Saavedra D."/>
            <person name="Mourier T."/>
            <person name="Nagra H."/>
            <person name="Otto T.D."/>
            <person name="Rawlings N."/>
            <person name="Sanchez A."/>
            <person name="Sanders M."/>
            <person name="Subramaniam C."/>
            <person name="Tay Y."/>
            <person name="Dear P."/>
            <person name="Doerig C."/>
            <person name="Gruber A."/>
            <person name="Parkinson J."/>
            <person name="Shirley M."/>
            <person name="Wan K.L."/>
            <person name="Berriman M."/>
            <person name="Tomley F."/>
            <person name="Pain A."/>
        </authorList>
    </citation>
    <scope>NUCLEOTIDE SEQUENCE [LARGE SCALE GENOMIC DNA]</scope>
    <source>
        <strain evidence="11">Houghton</strain>
    </source>
</reference>
<evidence type="ECO:0000256" key="8">
    <source>
        <dbReference type="SAM" id="MobiDB-lite"/>
    </source>
</evidence>
<accession>U6LZI4</accession>
<gene>
    <name evidence="11" type="ORF">EBH_0060890</name>
</gene>
<feature type="transmembrane region" description="Helical" evidence="9">
    <location>
        <begin position="151"/>
        <end position="174"/>
    </location>
</feature>
<dbReference type="InterPro" id="IPR036257">
    <property type="entry name" value="Cyt_c_oxidase_su2_TM_sf"/>
</dbReference>
<dbReference type="AlphaFoldDB" id="U6LZI4"/>
<comment type="catalytic activity">
    <reaction evidence="7">
        <text>4 Fe(II)-[cytochrome c] + O2 + 8 H(+)(in) = 4 Fe(III)-[cytochrome c] + 2 H2O + 4 H(+)(out)</text>
        <dbReference type="Rhea" id="RHEA:11436"/>
        <dbReference type="Rhea" id="RHEA-COMP:10350"/>
        <dbReference type="Rhea" id="RHEA-COMP:14399"/>
        <dbReference type="ChEBI" id="CHEBI:15377"/>
        <dbReference type="ChEBI" id="CHEBI:15378"/>
        <dbReference type="ChEBI" id="CHEBI:15379"/>
        <dbReference type="ChEBI" id="CHEBI:29033"/>
        <dbReference type="ChEBI" id="CHEBI:29034"/>
        <dbReference type="EC" id="7.1.1.9"/>
    </reaction>
    <physiologicalReaction direction="left-to-right" evidence="7">
        <dbReference type="Rhea" id="RHEA:11437"/>
    </physiologicalReaction>
</comment>
<sequence length="202" mass="23329">MNSSIFRPLSPFVLRRLGARAFGSAPPAAVHTPEKSGSGAEIQKSEHAETRVGLYNMPSSHDHHHDPRKHLNPDGTYTYPMTPHTFHFEDVYSPVPKQHLVSVDGQKMIKGVENRSLVELFTIHQLNIPFFPRKRMNVYGHHDLLMKAEFLFFWTPTFIIWSLTIPVFTMLYMVDEAVYTAMTVKVIGRQWYWIYEVESPAD</sequence>
<organism evidence="11 12">
    <name type="scientific">Eimeria brunetti</name>
    <dbReference type="NCBI Taxonomy" id="51314"/>
    <lineage>
        <taxon>Eukaryota</taxon>
        <taxon>Sar</taxon>
        <taxon>Alveolata</taxon>
        <taxon>Apicomplexa</taxon>
        <taxon>Conoidasida</taxon>
        <taxon>Coccidia</taxon>
        <taxon>Eucoccidiorida</taxon>
        <taxon>Eimeriorina</taxon>
        <taxon>Eimeriidae</taxon>
        <taxon>Eimeria</taxon>
    </lineage>
</organism>
<evidence type="ECO:0000259" key="10">
    <source>
        <dbReference type="PROSITE" id="PS50857"/>
    </source>
</evidence>
<evidence type="ECO:0000256" key="7">
    <source>
        <dbReference type="ARBA" id="ARBA00049512"/>
    </source>
</evidence>
<feature type="domain" description="Cytochrome oxidase subunit II copper A binding" evidence="10">
    <location>
        <begin position="179"/>
        <end position="202"/>
    </location>
</feature>
<dbReference type="Proteomes" id="UP000030750">
    <property type="component" value="Unassembled WGS sequence"/>
</dbReference>
<name>U6LZI4_9EIME</name>
<dbReference type="GO" id="GO:0004129">
    <property type="term" value="F:cytochrome-c oxidase activity"/>
    <property type="evidence" value="ECO:0007669"/>
    <property type="project" value="UniProtKB-EC"/>
</dbReference>
<keyword evidence="4 9" id="KW-0812">Transmembrane</keyword>
<evidence type="ECO:0000256" key="6">
    <source>
        <dbReference type="ARBA" id="ARBA00023136"/>
    </source>
</evidence>
<dbReference type="OrthoDB" id="330118at2759"/>
<evidence type="ECO:0000256" key="4">
    <source>
        <dbReference type="ARBA" id="ARBA00022692"/>
    </source>
</evidence>
<dbReference type="Gene3D" id="1.10.287.90">
    <property type="match status" value="1"/>
</dbReference>
<keyword evidence="3" id="KW-0813">Transport</keyword>
<protein>
    <recommendedName>
        <fullName evidence="10">Cytochrome oxidase subunit II copper A binding domain-containing protein</fullName>
    </recommendedName>
</protein>
<dbReference type="GO" id="GO:0016020">
    <property type="term" value="C:membrane"/>
    <property type="evidence" value="ECO:0007669"/>
    <property type="project" value="UniProtKB-SubCell"/>
</dbReference>
<evidence type="ECO:0000313" key="12">
    <source>
        <dbReference type="Proteomes" id="UP000030750"/>
    </source>
</evidence>
<dbReference type="GO" id="GO:0005507">
    <property type="term" value="F:copper ion binding"/>
    <property type="evidence" value="ECO:0007669"/>
    <property type="project" value="InterPro"/>
</dbReference>
<dbReference type="VEuPathDB" id="ToxoDB:EBH_0060890"/>
<keyword evidence="6 9" id="KW-0472">Membrane</keyword>
<dbReference type="Gene3D" id="2.60.40.420">
    <property type="entry name" value="Cupredoxins - blue copper proteins"/>
    <property type="match status" value="1"/>
</dbReference>
<proteinExistence type="predicted"/>
<evidence type="ECO:0000256" key="2">
    <source>
        <dbReference type="ARBA" id="ARBA00004370"/>
    </source>
</evidence>
<dbReference type="PROSITE" id="PS50857">
    <property type="entry name" value="COX2_CUA"/>
    <property type="match status" value="1"/>
</dbReference>
<evidence type="ECO:0000256" key="1">
    <source>
        <dbReference type="ARBA" id="ARBA00001935"/>
    </source>
</evidence>
<dbReference type="PRINTS" id="PR01166">
    <property type="entry name" value="CYCOXIDASEII"/>
</dbReference>
<comment type="cofactor">
    <cofactor evidence="1">
        <name>Cu cation</name>
        <dbReference type="ChEBI" id="CHEBI:23378"/>
    </cofactor>
</comment>
<evidence type="ECO:0000256" key="9">
    <source>
        <dbReference type="SAM" id="Phobius"/>
    </source>
</evidence>
<evidence type="ECO:0000313" key="11">
    <source>
        <dbReference type="EMBL" id="CDJ53979.1"/>
    </source>
</evidence>
<keyword evidence="12" id="KW-1185">Reference proteome</keyword>
<evidence type="ECO:0000256" key="3">
    <source>
        <dbReference type="ARBA" id="ARBA00022448"/>
    </source>
</evidence>
<keyword evidence="9" id="KW-1133">Transmembrane helix</keyword>
<keyword evidence="5" id="KW-0249">Electron transport</keyword>